<organism evidence="1 2">
    <name type="scientific">Scyliorhinus torazame</name>
    <name type="common">Cloudy catshark</name>
    <name type="synonym">Catulus torazame</name>
    <dbReference type="NCBI Taxonomy" id="75743"/>
    <lineage>
        <taxon>Eukaryota</taxon>
        <taxon>Metazoa</taxon>
        <taxon>Chordata</taxon>
        <taxon>Craniata</taxon>
        <taxon>Vertebrata</taxon>
        <taxon>Chondrichthyes</taxon>
        <taxon>Elasmobranchii</taxon>
        <taxon>Galeomorphii</taxon>
        <taxon>Galeoidea</taxon>
        <taxon>Carcharhiniformes</taxon>
        <taxon>Scyliorhinidae</taxon>
        <taxon>Scyliorhinus</taxon>
    </lineage>
</organism>
<proteinExistence type="predicted"/>
<dbReference type="EMBL" id="BFAA01001577">
    <property type="protein sequence ID" value="GCB67560.1"/>
    <property type="molecule type" value="Genomic_DNA"/>
</dbReference>
<sequence>MATDCVSVITYVRQASLRGSVPHRVPQRQEFLPLLGRLLGDPFRNPGINHMEKANVTSGRRTFIHTYIDTRTNIHTHPPYIDEYTHF</sequence>
<keyword evidence="2" id="KW-1185">Reference proteome</keyword>
<protein>
    <submittedName>
        <fullName evidence="1">Uncharacterized protein</fullName>
    </submittedName>
</protein>
<reference evidence="1 2" key="1">
    <citation type="journal article" date="2018" name="Nat. Ecol. Evol.">
        <title>Shark genomes provide insights into elasmobranch evolution and the origin of vertebrates.</title>
        <authorList>
            <person name="Hara Y"/>
            <person name="Yamaguchi K"/>
            <person name="Onimaru K"/>
            <person name="Kadota M"/>
            <person name="Koyanagi M"/>
            <person name="Keeley SD"/>
            <person name="Tatsumi K"/>
            <person name="Tanaka K"/>
            <person name="Motone F"/>
            <person name="Kageyama Y"/>
            <person name="Nozu R"/>
            <person name="Adachi N"/>
            <person name="Nishimura O"/>
            <person name="Nakagawa R"/>
            <person name="Tanegashima C"/>
            <person name="Kiyatake I"/>
            <person name="Matsumoto R"/>
            <person name="Murakumo K"/>
            <person name="Nishida K"/>
            <person name="Terakita A"/>
            <person name="Kuratani S"/>
            <person name="Sato K"/>
            <person name="Hyodo S Kuraku.S."/>
        </authorList>
    </citation>
    <scope>NUCLEOTIDE SEQUENCE [LARGE SCALE GENOMIC DNA]</scope>
</reference>
<dbReference type="AlphaFoldDB" id="A0A401P383"/>
<dbReference type="Proteomes" id="UP000288216">
    <property type="component" value="Unassembled WGS sequence"/>
</dbReference>
<comment type="caution">
    <text evidence="1">The sequence shown here is derived from an EMBL/GenBank/DDBJ whole genome shotgun (WGS) entry which is preliminary data.</text>
</comment>
<evidence type="ECO:0000313" key="1">
    <source>
        <dbReference type="EMBL" id="GCB67560.1"/>
    </source>
</evidence>
<name>A0A401P383_SCYTO</name>
<evidence type="ECO:0000313" key="2">
    <source>
        <dbReference type="Proteomes" id="UP000288216"/>
    </source>
</evidence>
<gene>
    <name evidence="1" type="ORF">scyTo_0005152</name>
</gene>
<accession>A0A401P383</accession>